<feature type="transmembrane region" description="Helical" evidence="12">
    <location>
        <begin position="465"/>
        <end position="490"/>
    </location>
</feature>
<protein>
    <recommendedName>
        <fullName evidence="13">Cation/H+ exchanger transmembrane domain-containing protein</fullName>
    </recommendedName>
</protein>
<evidence type="ECO:0000256" key="3">
    <source>
        <dbReference type="ARBA" id="ARBA00022692"/>
    </source>
</evidence>
<keyword evidence="3 12" id="KW-0812">Transmembrane</keyword>
<evidence type="ECO:0000256" key="2">
    <source>
        <dbReference type="ARBA" id="ARBA00022448"/>
    </source>
</evidence>
<dbReference type="EMBL" id="GDKF01004576">
    <property type="protein sequence ID" value="JAT74046.1"/>
    <property type="molecule type" value="Transcribed_RNA"/>
</dbReference>
<evidence type="ECO:0000256" key="1">
    <source>
        <dbReference type="ARBA" id="ARBA00004141"/>
    </source>
</evidence>
<comment type="catalytic activity">
    <reaction evidence="9">
        <text>Na(+)(in) + H(+)(out) = Na(+)(out) + H(+)(in)</text>
        <dbReference type="Rhea" id="RHEA:29419"/>
        <dbReference type="ChEBI" id="CHEBI:15378"/>
        <dbReference type="ChEBI" id="CHEBI:29101"/>
    </reaction>
</comment>
<feature type="transmembrane region" description="Helical" evidence="12">
    <location>
        <begin position="179"/>
        <end position="201"/>
    </location>
</feature>
<evidence type="ECO:0000259" key="13">
    <source>
        <dbReference type="Pfam" id="PF00999"/>
    </source>
</evidence>
<accession>A0A1D2A490</accession>
<dbReference type="GO" id="GO:0015386">
    <property type="term" value="F:potassium:proton antiporter activity"/>
    <property type="evidence" value="ECO:0007669"/>
    <property type="project" value="TreeGrafter"/>
</dbReference>
<evidence type="ECO:0000256" key="8">
    <source>
        <dbReference type="ARBA" id="ARBA00023201"/>
    </source>
</evidence>
<comment type="catalytic activity">
    <reaction evidence="10">
        <text>K(+)(in) + H(+)(out) = K(+)(out) + H(+)(in)</text>
        <dbReference type="Rhea" id="RHEA:29467"/>
        <dbReference type="ChEBI" id="CHEBI:15378"/>
        <dbReference type="ChEBI" id="CHEBI:29103"/>
    </reaction>
</comment>
<dbReference type="AlphaFoldDB" id="A0A1D2A490"/>
<dbReference type="GO" id="GO:0015385">
    <property type="term" value="F:sodium:proton antiporter activity"/>
    <property type="evidence" value="ECO:0007669"/>
    <property type="project" value="InterPro"/>
</dbReference>
<dbReference type="InterPro" id="IPR006153">
    <property type="entry name" value="Cation/H_exchanger_TM"/>
</dbReference>
<dbReference type="Gene3D" id="6.10.140.1330">
    <property type="match status" value="1"/>
</dbReference>
<feature type="transmembrane region" description="Helical" evidence="12">
    <location>
        <begin position="313"/>
        <end position="332"/>
    </location>
</feature>
<feature type="transmembrane region" description="Helical" evidence="12">
    <location>
        <begin position="344"/>
        <end position="364"/>
    </location>
</feature>
<organism evidence="14">
    <name type="scientific">Auxenochlorella protothecoides</name>
    <name type="common">Green microalga</name>
    <name type="synonym">Chlorella protothecoides</name>
    <dbReference type="NCBI Taxonomy" id="3075"/>
    <lineage>
        <taxon>Eukaryota</taxon>
        <taxon>Viridiplantae</taxon>
        <taxon>Chlorophyta</taxon>
        <taxon>core chlorophytes</taxon>
        <taxon>Trebouxiophyceae</taxon>
        <taxon>Chlorellales</taxon>
        <taxon>Chlorellaceae</taxon>
        <taxon>Auxenochlorella</taxon>
    </lineage>
</organism>
<evidence type="ECO:0000256" key="11">
    <source>
        <dbReference type="SAM" id="MobiDB-lite"/>
    </source>
</evidence>
<feature type="region of interest" description="Disordered" evidence="11">
    <location>
        <begin position="551"/>
        <end position="597"/>
    </location>
</feature>
<keyword evidence="5" id="KW-0915">Sodium</keyword>
<feature type="transmembrane region" description="Helical" evidence="12">
    <location>
        <begin position="252"/>
        <end position="275"/>
    </location>
</feature>
<evidence type="ECO:0000313" key="14">
    <source>
        <dbReference type="EMBL" id="JAT74046.1"/>
    </source>
</evidence>
<keyword evidence="6" id="KW-0406">Ion transport</keyword>
<feature type="transmembrane region" description="Helical" evidence="12">
    <location>
        <begin position="149"/>
        <end position="173"/>
    </location>
</feature>
<dbReference type="InterPro" id="IPR018422">
    <property type="entry name" value="Cation/H_exchanger_CPA1"/>
</dbReference>
<feature type="transmembrane region" description="Helical" evidence="12">
    <location>
        <begin position="118"/>
        <end position="137"/>
    </location>
</feature>
<proteinExistence type="predicted"/>
<dbReference type="Pfam" id="PF00999">
    <property type="entry name" value="Na_H_Exchanger"/>
    <property type="match status" value="1"/>
</dbReference>
<keyword evidence="7 12" id="KW-0472">Membrane</keyword>
<reference evidence="14" key="1">
    <citation type="submission" date="2015-08" db="EMBL/GenBank/DDBJ databases">
        <authorList>
            <person name="Babu N.S."/>
            <person name="Beckwith C.J."/>
            <person name="Beseler K.G."/>
            <person name="Brison A."/>
            <person name="Carone J.V."/>
            <person name="Caskin T.P."/>
            <person name="Diamond M."/>
            <person name="Durham M.E."/>
            <person name="Foxe J.M."/>
            <person name="Go M."/>
            <person name="Henderson B.A."/>
            <person name="Jones I.B."/>
            <person name="McGettigan J.A."/>
            <person name="Micheletti S.J."/>
            <person name="Nasrallah M.E."/>
            <person name="Ortiz D."/>
            <person name="Piller C.R."/>
            <person name="Privatt S.R."/>
            <person name="Schneider S.L."/>
            <person name="Sharp S."/>
            <person name="Smith T.C."/>
            <person name="Stanton J.D."/>
            <person name="Ullery H.E."/>
            <person name="Wilson R.J."/>
            <person name="Serrano M.G."/>
            <person name="Buck G."/>
            <person name="Lee V."/>
            <person name="Wang Y."/>
            <person name="Carvalho R."/>
            <person name="Voegtly L."/>
            <person name="Shi R."/>
            <person name="Duckworth R."/>
            <person name="Johnson A."/>
            <person name="Loviza R."/>
            <person name="Walstead R."/>
            <person name="Shah Z."/>
            <person name="Kiflezghi M."/>
            <person name="Wade K."/>
            <person name="Ball S.L."/>
            <person name="Bradley K.W."/>
            <person name="Asai D.J."/>
            <person name="Bowman C.A."/>
            <person name="Russell D.A."/>
            <person name="Pope W.H."/>
            <person name="Jacobs-Sera D."/>
            <person name="Hendrix R.W."/>
            <person name="Hatfull G.F."/>
        </authorList>
    </citation>
    <scope>NUCLEOTIDE SEQUENCE</scope>
</reference>
<evidence type="ECO:0000256" key="4">
    <source>
        <dbReference type="ARBA" id="ARBA00022989"/>
    </source>
</evidence>
<dbReference type="PANTHER" id="PTHR10110">
    <property type="entry name" value="SODIUM/HYDROGEN EXCHANGER"/>
    <property type="match status" value="1"/>
</dbReference>
<keyword evidence="4 12" id="KW-1133">Transmembrane helix</keyword>
<evidence type="ECO:0000256" key="6">
    <source>
        <dbReference type="ARBA" id="ARBA00023065"/>
    </source>
</evidence>
<dbReference type="GO" id="GO:0051453">
    <property type="term" value="P:regulation of intracellular pH"/>
    <property type="evidence" value="ECO:0007669"/>
    <property type="project" value="TreeGrafter"/>
</dbReference>
<evidence type="ECO:0000256" key="7">
    <source>
        <dbReference type="ARBA" id="ARBA00023136"/>
    </source>
</evidence>
<feature type="compositionally biased region" description="Polar residues" evidence="11">
    <location>
        <begin position="567"/>
        <end position="581"/>
    </location>
</feature>
<evidence type="ECO:0000256" key="10">
    <source>
        <dbReference type="ARBA" id="ARBA00047912"/>
    </source>
</evidence>
<keyword evidence="8" id="KW-0739">Sodium transport</keyword>
<keyword evidence="2" id="KW-0813">Transport</keyword>
<sequence length="1232" mass="132009">MNSTQFNEELAHALHSIWTPETYRSFYDEAYCLTNNVTLKSRSNAEESFNYCSVPLEDQDSILFLALAVLFTAGLSGKLALTGVLVAGGVLGVVNYYVNLGHLGNAVSIWLGIQPPDLFLYVFLPPLLADAALRIRFSLFRKVALNIGILAYAMVILNVLVLTPFVLHALGFAGRGMDWAHGALFAAMLAPTDAVSVSALLKAANGPELLVVLMEGEALFNDASAITLYSIFAEVLEEYQNQPLPPATALLGHIVVKILKLTSIGLAIGLAFGYFTGWLMRLLRWRGIPVPLDATVILAIAYLSFYVGQGPAQSSGVIAVAVFGLWGAATSLWGRFALEEEEKVWFAVWDSVSAVANGVVFFWAGVASLNFLVRSSDYLTSPGWVYGSIPIIFLFMFLFRFVTILIFNPLVLKGGTWLNLGQAVFVMAGGLRGALSLILVADLIITSNFHSSAVVASENATIVVWTSAFVLLTLLVNAPLLGPIMTWSGIKKMSAARKQLRLHGLSLLQKFTDNKIAALRTDHSFISQGANWEQVAEMTSHLAAMTSFEKASGGTSTSLPVGDRDSSATVGASGGTESTPAPTLPESGGGSDRSGRFASLQPEQAGLKSDEILLPHDLEAATPGQPQKSGMSRLRKLFSAPDFLQHFHRAGVASAVVPAHHESPPVPAEETVVLLYDSSNPQAPIDAQAWEAAMQTHGSLAKREHGAPARSVAVHQRMPSVPGGSRLVSQPKLFPHLDPSDLNAALGSDEASQRGQLLTGLQRYFQRQRAAGLLSSQGLDVLILACEVAEHHVDLHPGDPLTLWSLVDQDVSGGWGTRAQAVILRKLLVLPQRLPRAGQRCAAFVFLPFTALLQASLSRQMVTACEAALEMSQGLLRELRWAGASDISEEVHSEASAARESLVSRQSEAPSHFHALQSYRTTMAVLRSQREYVSQLYQQGIFLEAEEAELGGAVDGAIRRLDATGPSWRVPRPLSMLKALPVFCSASEPQLRRLLDAARLQDHTRTQGAIWSSADSAAAPALHVVASGVVTATIAHAGGWEAEAHQGVGFVYGALDLIMGGATSPWRRSVAPHVNALGQGPQVYTFPAASLAALPPACQDDLLIQAAAEVLEGTEKDLNRDTSTVILWFKGGASLPGPGLPRLQSMVQHEIQMHLSPGESHVLRLEPGAEWAQASHAVLLRGSLVPQAQAEATCVPPAVLPFLPALRPRKDAAPQPQRWRAGPEGAVLVHLG</sequence>
<evidence type="ECO:0000256" key="12">
    <source>
        <dbReference type="SAM" id="Phobius"/>
    </source>
</evidence>
<feature type="transmembrane region" description="Helical" evidence="12">
    <location>
        <begin position="384"/>
        <end position="411"/>
    </location>
</feature>
<dbReference type="PANTHER" id="PTHR10110:SF197">
    <property type="entry name" value="SODIUM_HYDROGEN EXCHANGER"/>
    <property type="match status" value="1"/>
</dbReference>
<feature type="transmembrane region" description="Helical" evidence="12">
    <location>
        <begin position="423"/>
        <end position="445"/>
    </location>
</feature>
<comment type="subcellular location">
    <subcellularLocation>
        <location evidence="1">Membrane</location>
        <topology evidence="1">Multi-pass membrane protein</topology>
    </subcellularLocation>
</comment>
<gene>
    <name evidence="14" type="ORF">g.60160</name>
</gene>
<name>A0A1D2A490_AUXPR</name>
<dbReference type="GO" id="GO:0098719">
    <property type="term" value="P:sodium ion import across plasma membrane"/>
    <property type="evidence" value="ECO:0007669"/>
    <property type="project" value="TreeGrafter"/>
</dbReference>
<dbReference type="GO" id="GO:0005886">
    <property type="term" value="C:plasma membrane"/>
    <property type="evidence" value="ECO:0007669"/>
    <property type="project" value="TreeGrafter"/>
</dbReference>
<feature type="transmembrane region" description="Helical" evidence="12">
    <location>
        <begin position="287"/>
        <end position="307"/>
    </location>
</feature>
<evidence type="ECO:0000256" key="9">
    <source>
        <dbReference type="ARBA" id="ARBA00047524"/>
    </source>
</evidence>
<evidence type="ECO:0000256" key="5">
    <source>
        <dbReference type="ARBA" id="ARBA00023053"/>
    </source>
</evidence>
<feature type="domain" description="Cation/H+ exchanger transmembrane" evidence="13">
    <location>
        <begin position="80"/>
        <end position="487"/>
    </location>
</feature>